<sequence length="49" mass="5849">MELKQKEWVERILLVLLVESYHVGEMPLDVQMSFQPKHLVVRQLKFPAD</sequence>
<name>A0A1R3HM03_COCAP</name>
<keyword evidence="2" id="KW-1185">Reference proteome</keyword>
<reference evidence="1 2" key="1">
    <citation type="submission" date="2013-09" db="EMBL/GenBank/DDBJ databases">
        <title>Corchorus capsularis genome sequencing.</title>
        <authorList>
            <person name="Alam M."/>
            <person name="Haque M.S."/>
            <person name="Islam M.S."/>
            <person name="Emdad E.M."/>
            <person name="Islam M.M."/>
            <person name="Ahmed B."/>
            <person name="Halim A."/>
            <person name="Hossen Q.M.M."/>
            <person name="Hossain M.Z."/>
            <person name="Ahmed R."/>
            <person name="Khan M.M."/>
            <person name="Islam R."/>
            <person name="Rashid M.M."/>
            <person name="Khan S.A."/>
            <person name="Rahman M.S."/>
            <person name="Alam M."/>
        </authorList>
    </citation>
    <scope>NUCLEOTIDE SEQUENCE [LARGE SCALE GENOMIC DNA]</scope>
    <source>
        <strain evidence="2">cv. CVL-1</strain>
        <tissue evidence="1">Whole seedling</tissue>
    </source>
</reference>
<dbReference type="AlphaFoldDB" id="A0A1R3HM03"/>
<evidence type="ECO:0000313" key="2">
    <source>
        <dbReference type="Proteomes" id="UP000188268"/>
    </source>
</evidence>
<dbReference type="EMBL" id="AWWV01011660">
    <property type="protein sequence ID" value="OMO71261.1"/>
    <property type="molecule type" value="Genomic_DNA"/>
</dbReference>
<organism evidence="1 2">
    <name type="scientific">Corchorus capsularis</name>
    <name type="common">Jute</name>
    <dbReference type="NCBI Taxonomy" id="210143"/>
    <lineage>
        <taxon>Eukaryota</taxon>
        <taxon>Viridiplantae</taxon>
        <taxon>Streptophyta</taxon>
        <taxon>Embryophyta</taxon>
        <taxon>Tracheophyta</taxon>
        <taxon>Spermatophyta</taxon>
        <taxon>Magnoliopsida</taxon>
        <taxon>eudicotyledons</taxon>
        <taxon>Gunneridae</taxon>
        <taxon>Pentapetalae</taxon>
        <taxon>rosids</taxon>
        <taxon>malvids</taxon>
        <taxon>Malvales</taxon>
        <taxon>Malvaceae</taxon>
        <taxon>Grewioideae</taxon>
        <taxon>Apeibeae</taxon>
        <taxon>Corchorus</taxon>
    </lineage>
</organism>
<dbReference type="Proteomes" id="UP000188268">
    <property type="component" value="Unassembled WGS sequence"/>
</dbReference>
<evidence type="ECO:0000313" key="1">
    <source>
        <dbReference type="EMBL" id="OMO71261.1"/>
    </source>
</evidence>
<proteinExistence type="predicted"/>
<protein>
    <submittedName>
        <fullName evidence="1">Uncharacterized protein</fullName>
    </submittedName>
</protein>
<accession>A0A1R3HM03</accession>
<dbReference type="Gramene" id="OMO71261">
    <property type="protein sequence ID" value="OMO71261"/>
    <property type="gene ID" value="CCACVL1_18330"/>
</dbReference>
<gene>
    <name evidence="1" type="ORF">CCACVL1_18330</name>
</gene>
<comment type="caution">
    <text evidence="1">The sequence shown here is derived from an EMBL/GenBank/DDBJ whole genome shotgun (WGS) entry which is preliminary data.</text>
</comment>